<sequence length="391" mass="44511">MDTEKPLGVLRARFLLLVGGTFGWHRLYLRQVPEAFIYFSTFGVFLLGLFYDSFYINSEVREYNERIEGRQNEEKAKLAKQPNVSEHAPFSLTRNLYAILYGCYLGLFTWLAGNISFGGTLADNFPLLIAVAGAISTGVFLIGNSGRMTMKAAQIWISTFTLLAITARLAESSPARSIFFSAITGTLVGNRGIKRLSPRDRPYSYKHYVFWCSLWLFCLCLLGTGACRQLLEKRVSFHSNEARVSSTLATLLYDRYKTPLKVYKLFELPDVKVDFEKNRRKPGKSSDQPWSWLMDVSSPPWTDEAVAFTLDLLKGEARARKGKLVHEPLKWAAWRLYLRWTMKLDSRASDADYQIACGAWRKKNTGKVEGKKMYDVTQIVSVRRACEVVTS</sequence>
<proteinExistence type="predicted"/>
<dbReference type="InterPro" id="IPR007829">
    <property type="entry name" value="TM2"/>
</dbReference>
<evidence type="ECO:0000256" key="5">
    <source>
        <dbReference type="SAM" id="Phobius"/>
    </source>
</evidence>
<name>A0AA36CZV8_9BILA</name>
<dbReference type="Pfam" id="PF05154">
    <property type="entry name" value="TM2"/>
    <property type="match status" value="1"/>
</dbReference>
<keyword evidence="8" id="KW-1185">Reference proteome</keyword>
<feature type="transmembrane region" description="Helical" evidence="5">
    <location>
        <begin position="208"/>
        <end position="227"/>
    </location>
</feature>
<feature type="transmembrane region" description="Helical" evidence="5">
    <location>
        <begin position="35"/>
        <end position="56"/>
    </location>
</feature>
<feature type="transmembrane region" description="Helical" evidence="5">
    <location>
        <begin position="125"/>
        <end position="143"/>
    </location>
</feature>
<reference evidence="7" key="1">
    <citation type="submission" date="2023-06" db="EMBL/GenBank/DDBJ databases">
        <authorList>
            <person name="Delattre M."/>
        </authorList>
    </citation>
    <scope>NUCLEOTIDE SEQUENCE</scope>
    <source>
        <strain evidence="7">AF72</strain>
    </source>
</reference>
<comment type="subcellular location">
    <subcellularLocation>
        <location evidence="1">Membrane</location>
        <topology evidence="1">Multi-pass membrane protein</topology>
    </subcellularLocation>
</comment>
<protein>
    <recommendedName>
        <fullName evidence="6">TM2 domain-containing protein</fullName>
    </recommendedName>
</protein>
<feature type="transmembrane region" description="Helical" evidence="5">
    <location>
        <begin position="12"/>
        <end position="29"/>
    </location>
</feature>
<feature type="transmembrane region" description="Helical" evidence="5">
    <location>
        <begin position="96"/>
        <end position="113"/>
    </location>
</feature>
<evidence type="ECO:0000313" key="8">
    <source>
        <dbReference type="Proteomes" id="UP001177023"/>
    </source>
</evidence>
<dbReference type="AlphaFoldDB" id="A0AA36CZV8"/>
<evidence type="ECO:0000313" key="7">
    <source>
        <dbReference type="EMBL" id="CAJ0578121.1"/>
    </source>
</evidence>
<keyword evidence="2 5" id="KW-0812">Transmembrane</keyword>
<comment type="caution">
    <text evidence="7">The sequence shown here is derived from an EMBL/GenBank/DDBJ whole genome shotgun (WGS) entry which is preliminary data.</text>
</comment>
<organism evidence="7 8">
    <name type="scientific">Mesorhabditis spiculigera</name>
    <dbReference type="NCBI Taxonomy" id="96644"/>
    <lineage>
        <taxon>Eukaryota</taxon>
        <taxon>Metazoa</taxon>
        <taxon>Ecdysozoa</taxon>
        <taxon>Nematoda</taxon>
        <taxon>Chromadorea</taxon>
        <taxon>Rhabditida</taxon>
        <taxon>Rhabditina</taxon>
        <taxon>Rhabditomorpha</taxon>
        <taxon>Rhabditoidea</taxon>
        <taxon>Rhabditidae</taxon>
        <taxon>Mesorhabditinae</taxon>
        <taxon>Mesorhabditis</taxon>
    </lineage>
</organism>
<accession>A0AA36CZV8</accession>
<dbReference type="PANTHER" id="PTHR44733:SF1">
    <property type="entry name" value="DNAJ HOMOLOG SUBFAMILY C MEMBER 22"/>
    <property type="match status" value="1"/>
</dbReference>
<evidence type="ECO:0000256" key="2">
    <source>
        <dbReference type="ARBA" id="ARBA00022692"/>
    </source>
</evidence>
<dbReference type="EMBL" id="CATQJA010002653">
    <property type="protein sequence ID" value="CAJ0578121.1"/>
    <property type="molecule type" value="Genomic_DNA"/>
</dbReference>
<gene>
    <name evidence="7" type="ORF">MSPICULIGERA_LOCUS16382</name>
</gene>
<dbReference type="PANTHER" id="PTHR44733">
    <property type="entry name" value="DNAJ HOMOLOG SUBFAMILY C MEMBER 22"/>
    <property type="match status" value="1"/>
</dbReference>
<keyword evidence="3 5" id="KW-1133">Transmembrane helix</keyword>
<evidence type="ECO:0000256" key="1">
    <source>
        <dbReference type="ARBA" id="ARBA00004141"/>
    </source>
</evidence>
<keyword evidence="4 5" id="KW-0472">Membrane</keyword>
<feature type="domain" description="TM2" evidence="6">
    <location>
        <begin position="14"/>
        <end position="54"/>
    </location>
</feature>
<evidence type="ECO:0000256" key="4">
    <source>
        <dbReference type="ARBA" id="ARBA00023136"/>
    </source>
</evidence>
<dbReference type="Proteomes" id="UP001177023">
    <property type="component" value="Unassembled WGS sequence"/>
</dbReference>
<evidence type="ECO:0000259" key="6">
    <source>
        <dbReference type="Pfam" id="PF05154"/>
    </source>
</evidence>
<feature type="non-terminal residue" evidence="7">
    <location>
        <position position="391"/>
    </location>
</feature>
<evidence type="ECO:0000256" key="3">
    <source>
        <dbReference type="ARBA" id="ARBA00022989"/>
    </source>
</evidence>
<dbReference type="GO" id="GO:0016020">
    <property type="term" value="C:membrane"/>
    <property type="evidence" value="ECO:0007669"/>
    <property type="project" value="UniProtKB-SubCell"/>
</dbReference>